<organism evidence="1 2">
    <name type="scientific">Streptomyces halstedii</name>
    <dbReference type="NCBI Taxonomy" id="1944"/>
    <lineage>
        <taxon>Bacteria</taxon>
        <taxon>Bacillati</taxon>
        <taxon>Actinomycetota</taxon>
        <taxon>Actinomycetes</taxon>
        <taxon>Kitasatosporales</taxon>
        <taxon>Streptomycetaceae</taxon>
        <taxon>Streptomyces</taxon>
    </lineage>
</organism>
<accession>A0A6N9TVA3</accession>
<gene>
    <name evidence="1" type="ORF">G3I29_07780</name>
</gene>
<dbReference type="RefSeq" id="WP_164343342.1">
    <property type="nucleotide sequence ID" value="NZ_JAAGLQ010000164.1"/>
</dbReference>
<evidence type="ECO:0000313" key="2">
    <source>
        <dbReference type="Proteomes" id="UP000471293"/>
    </source>
</evidence>
<dbReference type="EMBL" id="JAAGLQ010000164">
    <property type="protein sequence ID" value="NEA15431.1"/>
    <property type="molecule type" value="Genomic_DNA"/>
</dbReference>
<dbReference type="AlphaFoldDB" id="A0A6N9TVA3"/>
<reference evidence="1 2" key="1">
    <citation type="submission" date="2020-01" db="EMBL/GenBank/DDBJ databases">
        <title>Insect and environment-associated Actinomycetes.</title>
        <authorList>
            <person name="Currrie C."/>
            <person name="Chevrette M."/>
            <person name="Carlson C."/>
            <person name="Stubbendieck R."/>
            <person name="Wendt-Pienkowski E."/>
        </authorList>
    </citation>
    <scope>NUCLEOTIDE SEQUENCE [LARGE SCALE GENOMIC DNA]</scope>
    <source>
        <strain evidence="1 2">SID11342</strain>
    </source>
</reference>
<comment type="caution">
    <text evidence="1">The sequence shown here is derived from an EMBL/GenBank/DDBJ whole genome shotgun (WGS) entry which is preliminary data.</text>
</comment>
<evidence type="ECO:0000313" key="1">
    <source>
        <dbReference type="EMBL" id="NEA15431.1"/>
    </source>
</evidence>
<protein>
    <submittedName>
        <fullName evidence="1">Uncharacterized protein</fullName>
    </submittedName>
</protein>
<name>A0A6N9TVA3_STRHA</name>
<sequence length="103" mass="11528">MKIAIVISAALVTTPWNSLHHMPLPAPNDLAQDLVRSHRLLERLQQTHRAEGTADEWQSAMRIVTDAAAVRARTNSSYLVKIRQLAADKTYLIDNGLCHEDES</sequence>
<dbReference type="Proteomes" id="UP000471293">
    <property type="component" value="Unassembled WGS sequence"/>
</dbReference>
<proteinExistence type="predicted"/>